<feature type="region of interest" description="Disordered" evidence="1">
    <location>
        <begin position="1"/>
        <end position="26"/>
    </location>
</feature>
<dbReference type="EMBL" id="BMAW01091561">
    <property type="protein sequence ID" value="GFS50503.1"/>
    <property type="molecule type" value="Genomic_DNA"/>
</dbReference>
<comment type="caution">
    <text evidence="2">The sequence shown here is derived from an EMBL/GenBank/DDBJ whole genome shotgun (WGS) entry which is preliminary data.</text>
</comment>
<keyword evidence="3" id="KW-1185">Reference proteome</keyword>
<gene>
    <name evidence="2" type="ORF">NPIL_448631</name>
</gene>
<evidence type="ECO:0000313" key="3">
    <source>
        <dbReference type="Proteomes" id="UP000887013"/>
    </source>
</evidence>
<sequence length="102" mass="10871">MGVLGGGRTNGSPHRGSGASTGFSEATEPLSVITLTDVVAADELSTRQMIIRRKNVGILPTKNNLLSLGLQKTSSHDLTVLLLTSHHRSQRSNESENIIPEP</sequence>
<accession>A0A8X6ING4</accession>
<evidence type="ECO:0000256" key="1">
    <source>
        <dbReference type="SAM" id="MobiDB-lite"/>
    </source>
</evidence>
<proteinExistence type="predicted"/>
<dbReference type="AlphaFoldDB" id="A0A8X6ING4"/>
<dbReference type="Proteomes" id="UP000887013">
    <property type="component" value="Unassembled WGS sequence"/>
</dbReference>
<organism evidence="2 3">
    <name type="scientific">Nephila pilipes</name>
    <name type="common">Giant wood spider</name>
    <name type="synonym">Nephila maculata</name>
    <dbReference type="NCBI Taxonomy" id="299642"/>
    <lineage>
        <taxon>Eukaryota</taxon>
        <taxon>Metazoa</taxon>
        <taxon>Ecdysozoa</taxon>
        <taxon>Arthropoda</taxon>
        <taxon>Chelicerata</taxon>
        <taxon>Arachnida</taxon>
        <taxon>Araneae</taxon>
        <taxon>Araneomorphae</taxon>
        <taxon>Entelegynae</taxon>
        <taxon>Araneoidea</taxon>
        <taxon>Nephilidae</taxon>
        <taxon>Nephila</taxon>
    </lineage>
</organism>
<evidence type="ECO:0000313" key="2">
    <source>
        <dbReference type="EMBL" id="GFS50503.1"/>
    </source>
</evidence>
<name>A0A8X6ING4_NEPPI</name>
<protein>
    <submittedName>
        <fullName evidence="2">Uncharacterized protein</fullName>
    </submittedName>
</protein>
<reference evidence="2" key="1">
    <citation type="submission" date="2020-08" db="EMBL/GenBank/DDBJ databases">
        <title>Multicomponent nature underlies the extraordinary mechanical properties of spider dragline silk.</title>
        <authorList>
            <person name="Kono N."/>
            <person name="Nakamura H."/>
            <person name="Mori M."/>
            <person name="Yoshida Y."/>
            <person name="Ohtoshi R."/>
            <person name="Malay A.D."/>
            <person name="Moran D.A.P."/>
            <person name="Tomita M."/>
            <person name="Numata K."/>
            <person name="Arakawa K."/>
        </authorList>
    </citation>
    <scope>NUCLEOTIDE SEQUENCE</scope>
</reference>